<keyword evidence="2" id="KW-1185">Reference proteome</keyword>
<dbReference type="eggNOG" id="COG3735">
    <property type="taxonomic scope" value="Bacteria"/>
</dbReference>
<protein>
    <submittedName>
        <fullName evidence="1">GumN family protein</fullName>
    </submittedName>
</protein>
<dbReference type="RefSeq" id="WP_014259245.1">
    <property type="nucleotide sequence ID" value="NC_016629.1"/>
</dbReference>
<dbReference type="HOGENOM" id="CLU_057525_0_0_7"/>
<dbReference type="AlphaFoldDB" id="F3YX49"/>
<gene>
    <name evidence="1" type="ORF">Desaf_1094</name>
</gene>
<dbReference type="PANTHER" id="PTHR40590:SF1">
    <property type="entry name" value="CYTOPLASMIC PROTEIN"/>
    <property type="match status" value="1"/>
</dbReference>
<accession>F3YX49</accession>
<name>F3YX49_DESAF</name>
<proteinExistence type="predicted"/>
<dbReference type="KEGG" id="daf:Desaf_1094"/>
<sequence precursor="true">MSMPSARHCRTRLAILLLSCFFWQLLCPPVWAGPGIGFLWQVQGEKPLYLLGSIHLAEPGLYPLDPALQRAFEASDVLVVEADVTGPAEERAARLFMERGMLPAGESLKQRLPAKMLERLKARGVDLGTLGFMRPWALALVLQSNELARLGYDPDLGVDVHFLRLAHTRGMKVEELEGLEAQYDLFADMDAPEEEAFLAQTLDELDAVGSLGKEILAAWRTGNARALEQVIFSGLGDDPLAKRIHERIFFERNRTMAAKIERYLRNGRAAFVIVGAGHVVGEQGLVALLKQKGHVLTKVESGVPEIVTRPSRQAAQAWPAEQVPAR</sequence>
<dbReference type="InterPro" id="IPR002816">
    <property type="entry name" value="TraB/PrgY/GumN_fam"/>
</dbReference>
<evidence type="ECO:0000313" key="1">
    <source>
        <dbReference type="EMBL" id="EGJ49437.1"/>
    </source>
</evidence>
<dbReference type="InterPro" id="IPR047111">
    <property type="entry name" value="YbaP-like"/>
</dbReference>
<evidence type="ECO:0000313" key="2">
    <source>
        <dbReference type="Proteomes" id="UP000007844"/>
    </source>
</evidence>
<dbReference type="Pfam" id="PF01963">
    <property type="entry name" value="TraB_PrgY_gumN"/>
    <property type="match status" value="1"/>
</dbReference>
<dbReference type="EMBL" id="CP003221">
    <property type="protein sequence ID" value="EGJ49437.1"/>
    <property type="molecule type" value="Genomic_DNA"/>
</dbReference>
<dbReference type="STRING" id="690850.Desaf_1094"/>
<dbReference type="Proteomes" id="UP000007844">
    <property type="component" value="Chromosome"/>
</dbReference>
<reference evidence="1 2" key="1">
    <citation type="journal article" date="2011" name="J. Bacteriol.">
        <title>Genome sequence of the mercury-methylating and pleomorphic Desulfovibrio africanus Strain Walvis Bay.</title>
        <authorList>
            <person name="Brown S.D."/>
            <person name="Wall J.D."/>
            <person name="Kucken A.M."/>
            <person name="Gilmour C.C."/>
            <person name="Podar M."/>
            <person name="Brandt C.C."/>
            <person name="Teshima H."/>
            <person name="Detter J.C."/>
            <person name="Han C.S."/>
            <person name="Land M.L."/>
            <person name="Lucas S."/>
            <person name="Han J."/>
            <person name="Pennacchio L."/>
            <person name="Nolan M."/>
            <person name="Pitluck S."/>
            <person name="Woyke T."/>
            <person name="Goodwin L."/>
            <person name="Palumbo A.V."/>
            <person name="Elias D.A."/>
        </authorList>
    </citation>
    <scope>NUCLEOTIDE SEQUENCE [LARGE SCALE GENOMIC DNA]</scope>
    <source>
        <strain evidence="1 2">Walvis Bay</strain>
    </source>
</reference>
<organism evidence="1 2">
    <name type="scientific">Desulfocurvibacter africanus subsp. africanus str. Walvis Bay</name>
    <dbReference type="NCBI Taxonomy" id="690850"/>
    <lineage>
        <taxon>Bacteria</taxon>
        <taxon>Pseudomonadati</taxon>
        <taxon>Thermodesulfobacteriota</taxon>
        <taxon>Desulfovibrionia</taxon>
        <taxon>Desulfovibrionales</taxon>
        <taxon>Desulfovibrionaceae</taxon>
        <taxon>Desulfocurvibacter</taxon>
    </lineage>
</organism>
<dbReference type="PANTHER" id="PTHR40590">
    <property type="entry name" value="CYTOPLASMIC PROTEIN-RELATED"/>
    <property type="match status" value="1"/>
</dbReference>
<dbReference type="CDD" id="cd14789">
    <property type="entry name" value="Tiki"/>
    <property type="match status" value="1"/>
</dbReference>